<dbReference type="SUPFAM" id="SSF53649">
    <property type="entry name" value="Alkaline phosphatase-like"/>
    <property type="match status" value="1"/>
</dbReference>
<proteinExistence type="predicted"/>
<evidence type="ECO:0000256" key="2">
    <source>
        <dbReference type="ARBA" id="ARBA00022475"/>
    </source>
</evidence>
<feature type="transmembrane region" description="Helical" evidence="6">
    <location>
        <begin position="70"/>
        <end position="86"/>
    </location>
</feature>
<accession>A0A7W6K1J9</accession>
<dbReference type="Proteomes" id="UP000584824">
    <property type="component" value="Unassembled WGS sequence"/>
</dbReference>
<comment type="caution">
    <text evidence="8">The sequence shown here is derived from an EMBL/GenBank/DDBJ whole genome shotgun (WGS) entry which is preliminary data.</text>
</comment>
<evidence type="ECO:0000256" key="6">
    <source>
        <dbReference type="SAM" id="Phobius"/>
    </source>
</evidence>
<evidence type="ECO:0000259" key="7">
    <source>
        <dbReference type="Pfam" id="PF00884"/>
    </source>
</evidence>
<dbReference type="PANTHER" id="PTHR47371:SF3">
    <property type="entry name" value="PHOSPHOGLYCEROL TRANSFERASE I"/>
    <property type="match status" value="1"/>
</dbReference>
<evidence type="ECO:0000256" key="3">
    <source>
        <dbReference type="ARBA" id="ARBA00022692"/>
    </source>
</evidence>
<evidence type="ECO:0000256" key="1">
    <source>
        <dbReference type="ARBA" id="ARBA00004651"/>
    </source>
</evidence>
<dbReference type="GO" id="GO:0005886">
    <property type="term" value="C:plasma membrane"/>
    <property type="evidence" value="ECO:0007669"/>
    <property type="project" value="UniProtKB-SubCell"/>
</dbReference>
<feature type="transmembrane region" description="Helical" evidence="6">
    <location>
        <begin position="32"/>
        <end position="50"/>
    </location>
</feature>
<gene>
    <name evidence="8" type="ORF">GGQ66_002068</name>
</gene>
<dbReference type="RefSeq" id="WP_237358867.1">
    <property type="nucleotide sequence ID" value="NZ_JACIDU010000007.1"/>
</dbReference>
<dbReference type="InterPro" id="IPR050448">
    <property type="entry name" value="OpgB/LTA_synthase_biosynth"/>
</dbReference>
<evidence type="ECO:0000313" key="9">
    <source>
        <dbReference type="Proteomes" id="UP000584824"/>
    </source>
</evidence>
<protein>
    <submittedName>
        <fullName evidence="8">Phosphoglycerol transferase MdoB-like AlkP superfamily enzyme</fullName>
    </submittedName>
</protein>
<name>A0A7W6K1J9_9HYPH</name>
<dbReference type="GO" id="GO:0016740">
    <property type="term" value="F:transferase activity"/>
    <property type="evidence" value="ECO:0007669"/>
    <property type="project" value="UniProtKB-KW"/>
</dbReference>
<dbReference type="InterPro" id="IPR017850">
    <property type="entry name" value="Alkaline_phosphatase_core_sf"/>
</dbReference>
<keyword evidence="9" id="KW-1185">Reference proteome</keyword>
<dbReference type="InterPro" id="IPR000917">
    <property type="entry name" value="Sulfatase_N"/>
</dbReference>
<keyword evidence="4 6" id="KW-1133">Transmembrane helix</keyword>
<organism evidence="8 9">
    <name type="scientific">Allorhizobium borbori</name>
    <dbReference type="NCBI Taxonomy" id="485907"/>
    <lineage>
        <taxon>Bacteria</taxon>
        <taxon>Pseudomonadati</taxon>
        <taxon>Pseudomonadota</taxon>
        <taxon>Alphaproteobacteria</taxon>
        <taxon>Hyphomicrobiales</taxon>
        <taxon>Rhizobiaceae</taxon>
        <taxon>Rhizobium/Agrobacterium group</taxon>
        <taxon>Allorhizobium</taxon>
    </lineage>
</organism>
<evidence type="ECO:0000256" key="4">
    <source>
        <dbReference type="ARBA" id="ARBA00022989"/>
    </source>
</evidence>
<keyword evidence="8" id="KW-0808">Transferase</keyword>
<keyword evidence="3 6" id="KW-0812">Transmembrane</keyword>
<dbReference type="Gene3D" id="3.40.720.10">
    <property type="entry name" value="Alkaline Phosphatase, subunit A"/>
    <property type="match status" value="1"/>
</dbReference>
<feature type="domain" description="Sulfatase N-terminal" evidence="7">
    <location>
        <begin position="272"/>
        <end position="562"/>
    </location>
</feature>
<evidence type="ECO:0000256" key="5">
    <source>
        <dbReference type="ARBA" id="ARBA00023136"/>
    </source>
</evidence>
<dbReference type="Pfam" id="PF00884">
    <property type="entry name" value="Sulfatase"/>
    <property type="match status" value="1"/>
</dbReference>
<sequence>MSENRPAFSVAVGRPLSLTFLRQAVYGLAGRLAFPYGLPLMFAFAAVLAMEGANRLGVTDVGLFLTAADRPGPTAVMVVFLLFLAADALFGRLFLSLLTVLPPLLLLAFVSGQKRIYLADPLYPADLPYGARQVFELLPAMVEARPVAAMGMAVGVVALLGALVFAWLWLRPRLPELTTKARLVRLGIALPLLAGFASIMDYREQSWTRDRLGIIPIVWDQAENYRHNGFLLAFALNLPMASIASPVGYGAEAIDAIPARMPAIAGKSSGKPDVIMVMSESLWDPTRLNNVTLSPDPMAWMRTKQSGNVFSPEFGGMTANVEFEALTGFSNAFLPAGSIPYQQYIRSSTPSLATFFRGEGYTTLALHPFQGWFWNRDAVYNHLGFQAFLSEENLPHFSKRGIFAADQDFTEEMMRQADGLDRPFFMFAVTLQGHGPYEPNRYVRNTVSVDGPLSNAAHATVSTYAQGVREADESLRKLMEWAKRRQRETIIVFFGDHLPALGPAFVESGTMPSEVPGRNASPEVLKTGRETPLILWSSRAGVKKAGTVSPAFLPYFTLKMAGFEHPYYTGVLGDAHEKYAAIDRHMLLKRDGTPVVDWSRNGQEDASINNIRLLQYDMMFGKNFGLERFFPEQVRLGEEAGS</sequence>
<comment type="subcellular location">
    <subcellularLocation>
        <location evidence="1">Cell membrane</location>
        <topology evidence="1">Multi-pass membrane protein</topology>
    </subcellularLocation>
</comment>
<keyword evidence="2" id="KW-1003">Cell membrane</keyword>
<reference evidence="8 9" key="1">
    <citation type="submission" date="2020-08" db="EMBL/GenBank/DDBJ databases">
        <title>Genomic Encyclopedia of Type Strains, Phase IV (KMG-IV): sequencing the most valuable type-strain genomes for metagenomic binning, comparative biology and taxonomic classification.</title>
        <authorList>
            <person name="Goeker M."/>
        </authorList>
    </citation>
    <scope>NUCLEOTIDE SEQUENCE [LARGE SCALE GENOMIC DNA]</scope>
    <source>
        <strain evidence="8 9">DSM 26385</strain>
    </source>
</reference>
<dbReference type="PANTHER" id="PTHR47371">
    <property type="entry name" value="LIPOTEICHOIC ACID SYNTHASE"/>
    <property type="match status" value="1"/>
</dbReference>
<keyword evidence="5 6" id="KW-0472">Membrane</keyword>
<dbReference type="AlphaFoldDB" id="A0A7W6K1J9"/>
<feature type="transmembrane region" description="Helical" evidence="6">
    <location>
        <begin position="147"/>
        <end position="170"/>
    </location>
</feature>
<feature type="transmembrane region" description="Helical" evidence="6">
    <location>
        <begin position="93"/>
        <end position="112"/>
    </location>
</feature>
<evidence type="ECO:0000313" key="8">
    <source>
        <dbReference type="EMBL" id="MBB4103510.1"/>
    </source>
</evidence>
<dbReference type="EMBL" id="JACIDU010000007">
    <property type="protein sequence ID" value="MBB4103510.1"/>
    <property type="molecule type" value="Genomic_DNA"/>
</dbReference>
<feature type="transmembrane region" description="Helical" evidence="6">
    <location>
        <begin position="182"/>
        <end position="200"/>
    </location>
</feature>
<dbReference type="CDD" id="cd16015">
    <property type="entry name" value="LTA_synthase"/>
    <property type="match status" value="1"/>
</dbReference>